<dbReference type="Pfam" id="PF02754">
    <property type="entry name" value="CCG"/>
    <property type="match status" value="2"/>
</dbReference>
<dbReference type="Proteomes" id="UP000473885">
    <property type="component" value="Unassembled WGS sequence"/>
</dbReference>
<evidence type="ECO:0000259" key="6">
    <source>
        <dbReference type="PROSITE" id="PS51379"/>
    </source>
</evidence>
<keyword evidence="5" id="KW-0411">Iron-sulfur</keyword>
<evidence type="ECO:0000256" key="5">
    <source>
        <dbReference type="ARBA" id="ARBA00023014"/>
    </source>
</evidence>
<evidence type="ECO:0000313" key="8">
    <source>
        <dbReference type="Proteomes" id="UP000473885"/>
    </source>
</evidence>
<evidence type="ECO:0000256" key="2">
    <source>
        <dbReference type="ARBA" id="ARBA00022723"/>
    </source>
</evidence>
<keyword evidence="8" id="KW-1185">Reference proteome</keyword>
<evidence type="ECO:0000256" key="4">
    <source>
        <dbReference type="ARBA" id="ARBA00023004"/>
    </source>
</evidence>
<dbReference type="GO" id="GO:0051539">
    <property type="term" value="F:4 iron, 4 sulfur cluster binding"/>
    <property type="evidence" value="ECO:0007669"/>
    <property type="project" value="UniProtKB-KW"/>
</dbReference>
<dbReference type="InterPro" id="IPR004017">
    <property type="entry name" value="Cys_rich_dom"/>
</dbReference>
<accession>A0A6M0R8D8</accession>
<dbReference type="Pfam" id="PF13183">
    <property type="entry name" value="Fer4_8"/>
    <property type="match status" value="1"/>
</dbReference>
<dbReference type="Gene3D" id="3.30.70.20">
    <property type="match status" value="1"/>
</dbReference>
<dbReference type="GO" id="GO:0046872">
    <property type="term" value="F:metal ion binding"/>
    <property type="evidence" value="ECO:0007669"/>
    <property type="project" value="UniProtKB-KW"/>
</dbReference>
<keyword evidence="2" id="KW-0479">Metal-binding</keyword>
<sequence>MKNKSFLINNKVTKEKMEYIINNCIECNLCVKNCEMLKYFKGNPKRIFTSILEEGKVNPILPYSCTLCKKCTEVCPKNLKTEEVFMDMRCDIARENNGQSPLKGHNAIHIHQKWGFSKLFTKYVKNQDITKVKRIFFPGCNVAAYSPELVIKTYEHLKNNLDGTAILLECCGKPTESLGEKEKFNKLFSKVENDIKCTGAIEVITACQNCYTTMKKYSSNLKVRSLWEVLREIGLPKEAIGIGNDSDVVFSIHDSCPTRYEKEIHESVRWIVDELGYKIEEKDEIMDKTNCCGTGGMIHVVNSEISNKFIRKATSAIKGDYIITYCAGCRESMIKGGVKSLHILELIFGEKIMDKNKATNINSSLKSWGNRFKLKGLIK</sequence>
<name>A0A6M0R8D8_9CLOT</name>
<keyword evidence="1" id="KW-0004">4Fe-4S</keyword>
<dbReference type="SUPFAM" id="SSF46548">
    <property type="entry name" value="alpha-helical ferredoxin"/>
    <property type="match status" value="1"/>
</dbReference>
<evidence type="ECO:0000256" key="1">
    <source>
        <dbReference type="ARBA" id="ARBA00022485"/>
    </source>
</evidence>
<dbReference type="PANTHER" id="PTHR43255">
    <property type="entry name" value="IRON-SULFUR-BINDING OXIDOREDUCTASE FADF-RELATED-RELATED"/>
    <property type="match status" value="1"/>
</dbReference>
<protein>
    <submittedName>
        <fullName evidence="7">(Fe-S)-binding protein</fullName>
    </submittedName>
</protein>
<organism evidence="7 8">
    <name type="scientific">Clostridium niameyense</name>
    <dbReference type="NCBI Taxonomy" id="1622073"/>
    <lineage>
        <taxon>Bacteria</taxon>
        <taxon>Bacillati</taxon>
        <taxon>Bacillota</taxon>
        <taxon>Clostridia</taxon>
        <taxon>Eubacteriales</taxon>
        <taxon>Clostridiaceae</taxon>
        <taxon>Clostridium</taxon>
    </lineage>
</organism>
<feature type="domain" description="4Fe-4S ferredoxin-type" evidence="6">
    <location>
        <begin position="55"/>
        <end position="85"/>
    </location>
</feature>
<dbReference type="InterPro" id="IPR017900">
    <property type="entry name" value="4Fe4S_Fe_S_CS"/>
</dbReference>
<dbReference type="PROSITE" id="PS00198">
    <property type="entry name" value="4FE4S_FER_1"/>
    <property type="match status" value="1"/>
</dbReference>
<proteinExistence type="predicted"/>
<dbReference type="GO" id="GO:0016491">
    <property type="term" value="F:oxidoreductase activity"/>
    <property type="evidence" value="ECO:0007669"/>
    <property type="project" value="UniProtKB-KW"/>
</dbReference>
<gene>
    <name evidence="7" type="ORF">FDF74_01790</name>
</gene>
<evidence type="ECO:0000256" key="3">
    <source>
        <dbReference type="ARBA" id="ARBA00023002"/>
    </source>
</evidence>
<dbReference type="GO" id="GO:0005886">
    <property type="term" value="C:plasma membrane"/>
    <property type="evidence" value="ECO:0007669"/>
    <property type="project" value="TreeGrafter"/>
</dbReference>
<dbReference type="PROSITE" id="PS51379">
    <property type="entry name" value="4FE4S_FER_2"/>
    <property type="match status" value="1"/>
</dbReference>
<dbReference type="InterPro" id="IPR051460">
    <property type="entry name" value="HdrC_iron-sulfur_subunit"/>
</dbReference>
<dbReference type="AlphaFoldDB" id="A0A6M0R8D8"/>
<dbReference type="InterPro" id="IPR017896">
    <property type="entry name" value="4Fe4S_Fe-S-bd"/>
</dbReference>
<keyword evidence="3" id="KW-0560">Oxidoreductase</keyword>
<reference evidence="7 8" key="1">
    <citation type="submission" date="2019-04" db="EMBL/GenBank/DDBJ databases">
        <title>Genome sequencing of Clostridium botulinum Groups I-IV and Clostridium butyricum.</title>
        <authorList>
            <person name="Brunt J."/>
            <person name="Van Vliet A.H.M."/>
            <person name="Stringer S.C."/>
            <person name="Carter A.T."/>
            <person name="Peck M.W."/>
        </authorList>
    </citation>
    <scope>NUCLEOTIDE SEQUENCE [LARGE SCALE GENOMIC DNA]</scope>
    <source>
        <strain evidence="7 8">IFR 18/094</strain>
    </source>
</reference>
<dbReference type="RefSeq" id="WP_163248295.1">
    <property type="nucleotide sequence ID" value="NZ_SXDP01000001.1"/>
</dbReference>
<keyword evidence="4" id="KW-0408">Iron</keyword>
<evidence type="ECO:0000313" key="7">
    <source>
        <dbReference type="EMBL" id="NEZ45940.1"/>
    </source>
</evidence>
<comment type="caution">
    <text evidence="7">The sequence shown here is derived from an EMBL/GenBank/DDBJ whole genome shotgun (WGS) entry which is preliminary data.</text>
</comment>
<dbReference type="PANTHER" id="PTHR43255:SF1">
    <property type="entry name" value="IRON-SULFUR-BINDING OXIDOREDUCTASE FADF-RELATED"/>
    <property type="match status" value="1"/>
</dbReference>
<dbReference type="EMBL" id="SXDP01000001">
    <property type="protein sequence ID" value="NEZ45940.1"/>
    <property type="molecule type" value="Genomic_DNA"/>
</dbReference>